<keyword evidence="1" id="KW-0732">Signal</keyword>
<keyword evidence="3" id="KW-1185">Reference proteome</keyword>
<evidence type="ECO:0008006" key="4">
    <source>
        <dbReference type="Google" id="ProtNLM"/>
    </source>
</evidence>
<dbReference type="RefSeq" id="WP_381240362.1">
    <property type="nucleotide sequence ID" value="NZ_JBHSKH010000080.1"/>
</dbReference>
<reference evidence="3" key="1">
    <citation type="journal article" date="2019" name="Int. J. Syst. Evol. Microbiol.">
        <title>The Global Catalogue of Microorganisms (GCM) 10K type strain sequencing project: providing services to taxonomists for standard genome sequencing and annotation.</title>
        <authorList>
            <consortium name="The Broad Institute Genomics Platform"/>
            <consortium name="The Broad Institute Genome Sequencing Center for Infectious Disease"/>
            <person name="Wu L."/>
            <person name="Ma J."/>
        </authorList>
    </citation>
    <scope>NUCLEOTIDE SEQUENCE [LARGE SCALE GENOMIC DNA]</scope>
    <source>
        <strain evidence="3">CGMCC 4.7020</strain>
    </source>
</reference>
<comment type="caution">
    <text evidence="2">The sequence shown here is derived from an EMBL/GenBank/DDBJ whole genome shotgun (WGS) entry which is preliminary data.</text>
</comment>
<feature type="signal peptide" evidence="1">
    <location>
        <begin position="1"/>
        <end position="33"/>
    </location>
</feature>
<proteinExistence type="predicted"/>
<evidence type="ECO:0000313" key="3">
    <source>
        <dbReference type="Proteomes" id="UP001597058"/>
    </source>
</evidence>
<evidence type="ECO:0000313" key="2">
    <source>
        <dbReference type="EMBL" id="MFD1306814.1"/>
    </source>
</evidence>
<feature type="chain" id="PRO_5045182587" description="Secreted protein" evidence="1">
    <location>
        <begin position="34"/>
        <end position="284"/>
    </location>
</feature>
<name>A0ABW3XE48_9ACTN</name>
<protein>
    <recommendedName>
        <fullName evidence="4">Secreted protein</fullName>
    </recommendedName>
</protein>
<accession>A0ABW3XE48</accession>
<sequence>MEITAEKHPSAVRRGAAGLALAAALATTITATAGSPADAATPTTTVTIAADATPAATVAGVATTADIATGAHPVVPYDFGDCPDIPAGVDAARWKCEVLTATGSLTLGSRTVPELAPMTVTHAEGPLPDGTDGQVWGALRSTSTAVPGGLLGTGTTGHGPLSPLALRPEYGGRSDFRSTGNSLGLFTLRFLVLSPVLPRGCVIGGDAPVELRLRRAGDSEWVSQDPPVIRFDAYDDTFTAPAAVGCGPLGRLVDDRLGLPRGAGNAIALSARYTFKTYDRLPAR</sequence>
<dbReference type="EMBL" id="JBHTMM010000013">
    <property type="protein sequence ID" value="MFD1306814.1"/>
    <property type="molecule type" value="Genomic_DNA"/>
</dbReference>
<evidence type="ECO:0000256" key="1">
    <source>
        <dbReference type="SAM" id="SignalP"/>
    </source>
</evidence>
<dbReference type="Proteomes" id="UP001597058">
    <property type="component" value="Unassembled WGS sequence"/>
</dbReference>
<organism evidence="2 3">
    <name type="scientific">Streptomyces kaempferi</name>
    <dbReference type="NCBI Taxonomy" id="333725"/>
    <lineage>
        <taxon>Bacteria</taxon>
        <taxon>Bacillati</taxon>
        <taxon>Actinomycetota</taxon>
        <taxon>Actinomycetes</taxon>
        <taxon>Kitasatosporales</taxon>
        <taxon>Streptomycetaceae</taxon>
        <taxon>Streptomyces</taxon>
    </lineage>
</organism>
<gene>
    <name evidence="2" type="ORF">ACFQ5X_13290</name>
</gene>